<evidence type="ECO:0000313" key="2">
    <source>
        <dbReference type="EMBL" id="RFU66588.1"/>
    </source>
</evidence>
<feature type="transmembrane region" description="Helical" evidence="1">
    <location>
        <begin position="366"/>
        <end position="387"/>
    </location>
</feature>
<feature type="transmembrane region" description="Helical" evidence="1">
    <location>
        <begin position="108"/>
        <end position="128"/>
    </location>
</feature>
<feature type="transmembrane region" description="Helical" evidence="1">
    <location>
        <begin position="218"/>
        <end position="239"/>
    </location>
</feature>
<organism evidence="2 3">
    <name type="scientific">Peribacillus glennii</name>
    <dbReference type="NCBI Taxonomy" id="2303991"/>
    <lineage>
        <taxon>Bacteria</taxon>
        <taxon>Bacillati</taxon>
        <taxon>Bacillota</taxon>
        <taxon>Bacilli</taxon>
        <taxon>Bacillales</taxon>
        <taxon>Bacillaceae</taxon>
        <taxon>Peribacillus</taxon>
    </lineage>
</organism>
<dbReference type="Proteomes" id="UP000262939">
    <property type="component" value="Unassembled WGS sequence"/>
</dbReference>
<keyword evidence="3" id="KW-1185">Reference proteome</keyword>
<gene>
    <name evidence="2" type="ORF">D0466_00235</name>
</gene>
<dbReference type="PANTHER" id="PTHR30569">
    <property type="entry name" value="CYTOSINE TRANSPORTER CODB"/>
    <property type="match status" value="1"/>
</dbReference>
<dbReference type="GO" id="GO:0015209">
    <property type="term" value="F:cytosine transmembrane transporter activity"/>
    <property type="evidence" value="ECO:0007669"/>
    <property type="project" value="InterPro"/>
</dbReference>
<reference evidence="2 3" key="1">
    <citation type="submission" date="2018-08" db="EMBL/GenBank/DDBJ databases">
        <title>Bacillus chawlae sp. nov., Bacillus glennii sp. nov., and Bacillus saganii sp. nov. Isolated from the Vehicle Assembly Building at Kennedy Space Center where the Viking Spacecraft were Assembled.</title>
        <authorList>
            <person name="Seuylemezian A."/>
            <person name="Vaishampayan P."/>
        </authorList>
    </citation>
    <scope>NUCLEOTIDE SEQUENCE [LARGE SCALE GENOMIC DNA]</scope>
    <source>
        <strain evidence="2 3">V44-8</strain>
    </source>
</reference>
<dbReference type="GO" id="GO:0005886">
    <property type="term" value="C:plasma membrane"/>
    <property type="evidence" value="ECO:0007669"/>
    <property type="project" value="TreeGrafter"/>
</dbReference>
<comment type="caution">
    <text evidence="2">The sequence shown here is derived from an EMBL/GenBank/DDBJ whole genome shotgun (WGS) entry which is preliminary data.</text>
</comment>
<dbReference type="PANTHER" id="PTHR30569:SF0">
    <property type="entry name" value="CYTOSINE PERMEASE"/>
    <property type="match status" value="1"/>
</dbReference>
<feature type="transmembrane region" description="Helical" evidence="1">
    <location>
        <begin position="435"/>
        <end position="455"/>
    </location>
</feature>
<sequence length="479" mass="53840">MRNFGSWFKGPSNTSRSENIEDYAIKKIPSHYRWPIPAIILVLIGNSTALFFFTFGTKLSFTVGWPIMLLPLGYLFIGASLIGMVMIHLASKEGLTVDMMTRGMGFGYIGSSVTSLIYGINFIFYFILEGTIVTNAIAFSFNLTVHSFESNMIFAGVGLLKLVLVWYGMKELQIFQTWGVLIYSALLGVAIYLLITNFDVAGPSQWLPLEPISVDSLGMAFMLANGQVVFQGLMATDYARFAKSDTGYRGGFLCMVGMLAPMIGNILIGPLFAYTLMYSMKEESAMTFADPGFIFPLIIGVWGTFFVLITQIRINVMNLYSASLALSNSFSLIFNFTPGRPWWMVAVYILSCLFYAVNFLNYIDVFLAVTGILTNTWILIILVDHFICRKLLNYGPSDFIEYRRPFLYKWNPTGVFSLAVGVIVGGVGILEIYPIYYSSFLAMIVGSLLHIILTISTKGQFYFTRFPMDRETEWNKFPR</sequence>
<feature type="transmembrane region" description="Helical" evidence="1">
    <location>
        <begin position="341"/>
        <end position="360"/>
    </location>
</feature>
<keyword evidence="1" id="KW-0472">Membrane</keyword>
<feature type="transmembrane region" description="Helical" evidence="1">
    <location>
        <begin position="408"/>
        <end position="429"/>
    </location>
</feature>
<accession>A0A372LJG5</accession>
<dbReference type="AlphaFoldDB" id="A0A372LJG5"/>
<name>A0A372LJG5_9BACI</name>
<keyword evidence="1" id="KW-1133">Transmembrane helix</keyword>
<proteinExistence type="predicted"/>
<dbReference type="EMBL" id="QVTD01000001">
    <property type="protein sequence ID" value="RFU66588.1"/>
    <property type="molecule type" value="Genomic_DNA"/>
</dbReference>
<feature type="transmembrane region" description="Helical" evidence="1">
    <location>
        <begin position="180"/>
        <end position="198"/>
    </location>
</feature>
<dbReference type="InterPro" id="IPR030191">
    <property type="entry name" value="CodB"/>
</dbReference>
<evidence type="ECO:0000256" key="1">
    <source>
        <dbReference type="SAM" id="Phobius"/>
    </source>
</evidence>
<feature type="transmembrane region" description="Helical" evidence="1">
    <location>
        <begin position="293"/>
        <end position="320"/>
    </location>
</feature>
<dbReference type="Gene3D" id="1.10.4160.10">
    <property type="entry name" value="Hydantoin permease"/>
    <property type="match status" value="1"/>
</dbReference>
<keyword evidence="1" id="KW-0812">Transmembrane</keyword>
<feature type="transmembrane region" description="Helical" evidence="1">
    <location>
        <begin position="148"/>
        <end position="168"/>
    </location>
</feature>
<feature type="transmembrane region" description="Helical" evidence="1">
    <location>
        <begin position="251"/>
        <end position="273"/>
    </location>
</feature>
<feature type="transmembrane region" description="Helical" evidence="1">
    <location>
        <begin position="34"/>
        <end position="55"/>
    </location>
</feature>
<evidence type="ECO:0000313" key="3">
    <source>
        <dbReference type="Proteomes" id="UP000262939"/>
    </source>
</evidence>
<protein>
    <submittedName>
        <fullName evidence="2">Allantoin permease</fullName>
    </submittedName>
</protein>
<feature type="transmembrane region" description="Helical" evidence="1">
    <location>
        <begin position="67"/>
        <end position="87"/>
    </location>
</feature>
<dbReference type="RefSeq" id="WP_117320550.1">
    <property type="nucleotide sequence ID" value="NZ_QVTD01000001.1"/>
</dbReference>
<dbReference type="OrthoDB" id="9773246at2"/>